<dbReference type="EMBL" id="WSEM01000018">
    <property type="protein sequence ID" value="MVQ37533.1"/>
    <property type="molecule type" value="Genomic_DNA"/>
</dbReference>
<proteinExistence type="inferred from homology"/>
<gene>
    <name evidence="8" type="ORF">GON05_23200</name>
</gene>
<evidence type="ECO:0000259" key="7">
    <source>
        <dbReference type="PROSITE" id="PS50983"/>
    </source>
</evidence>
<evidence type="ECO:0000256" key="5">
    <source>
        <dbReference type="SAM" id="Coils"/>
    </source>
</evidence>
<dbReference type="SUPFAM" id="SSF53807">
    <property type="entry name" value="Helical backbone' metal receptor"/>
    <property type="match status" value="1"/>
</dbReference>
<keyword evidence="5" id="KW-0175">Coiled coil</keyword>
<dbReference type="PANTHER" id="PTHR30532:SF26">
    <property type="entry name" value="IRON(3+)-HYDROXAMATE-BINDING PROTEIN FHUD"/>
    <property type="match status" value="1"/>
</dbReference>
<keyword evidence="4 6" id="KW-0732">Signal</keyword>
<name>A0ABW9UC90_9BACL</name>
<evidence type="ECO:0000256" key="2">
    <source>
        <dbReference type="ARBA" id="ARBA00008814"/>
    </source>
</evidence>
<feature type="chain" id="PRO_5045224158" evidence="6">
    <location>
        <begin position="27"/>
        <end position="339"/>
    </location>
</feature>
<dbReference type="PANTHER" id="PTHR30532">
    <property type="entry name" value="IRON III DICITRATE-BINDING PERIPLASMIC PROTEIN"/>
    <property type="match status" value="1"/>
</dbReference>
<keyword evidence="9" id="KW-1185">Reference proteome</keyword>
<dbReference type="Gene3D" id="3.40.50.1980">
    <property type="entry name" value="Nitrogenase molybdenum iron protein domain"/>
    <property type="match status" value="2"/>
</dbReference>
<protein>
    <submittedName>
        <fullName evidence="8">ABC transporter substrate-binding protein</fullName>
    </submittedName>
</protein>
<comment type="caution">
    <text evidence="8">The sequence shown here is derived from an EMBL/GenBank/DDBJ whole genome shotgun (WGS) entry which is preliminary data.</text>
</comment>
<feature type="signal peptide" evidence="6">
    <location>
        <begin position="1"/>
        <end position="26"/>
    </location>
</feature>
<comment type="subcellular location">
    <subcellularLocation>
        <location evidence="1">Cell envelope</location>
    </subcellularLocation>
</comment>
<organism evidence="8 9">
    <name type="scientific">Paenibacillus anseongense</name>
    <dbReference type="NCBI Taxonomy" id="2682845"/>
    <lineage>
        <taxon>Bacteria</taxon>
        <taxon>Bacillati</taxon>
        <taxon>Bacillota</taxon>
        <taxon>Bacilli</taxon>
        <taxon>Bacillales</taxon>
        <taxon>Paenibacillaceae</taxon>
        <taxon>Paenibacillus</taxon>
    </lineage>
</organism>
<reference evidence="8 9" key="1">
    <citation type="submission" date="2019-12" db="EMBL/GenBank/DDBJ databases">
        <authorList>
            <person name="Huq M.A."/>
        </authorList>
    </citation>
    <scope>NUCLEOTIDE SEQUENCE [LARGE SCALE GENOMIC DNA]</scope>
    <source>
        <strain evidence="8 9">MAH-34</strain>
    </source>
</reference>
<keyword evidence="3" id="KW-0813">Transport</keyword>
<evidence type="ECO:0000256" key="4">
    <source>
        <dbReference type="ARBA" id="ARBA00022729"/>
    </source>
</evidence>
<dbReference type="PROSITE" id="PS51257">
    <property type="entry name" value="PROKAR_LIPOPROTEIN"/>
    <property type="match status" value="1"/>
</dbReference>
<dbReference type="InterPro" id="IPR051313">
    <property type="entry name" value="Bact_iron-sidero_bind"/>
</dbReference>
<dbReference type="InterPro" id="IPR002491">
    <property type="entry name" value="ABC_transptr_periplasmic_BD"/>
</dbReference>
<evidence type="ECO:0000313" key="9">
    <source>
        <dbReference type="Proteomes" id="UP000467637"/>
    </source>
</evidence>
<dbReference type="Pfam" id="PF01497">
    <property type="entry name" value="Peripla_BP_2"/>
    <property type="match status" value="1"/>
</dbReference>
<feature type="coiled-coil region" evidence="5">
    <location>
        <begin position="179"/>
        <end position="206"/>
    </location>
</feature>
<feature type="domain" description="Fe/B12 periplasmic-binding" evidence="7">
    <location>
        <begin position="77"/>
        <end position="338"/>
    </location>
</feature>
<accession>A0ABW9UC90</accession>
<dbReference type="PROSITE" id="PS50983">
    <property type="entry name" value="FE_B12_PBP"/>
    <property type="match status" value="1"/>
</dbReference>
<evidence type="ECO:0000256" key="3">
    <source>
        <dbReference type="ARBA" id="ARBA00022448"/>
    </source>
</evidence>
<evidence type="ECO:0000256" key="6">
    <source>
        <dbReference type="SAM" id="SignalP"/>
    </source>
</evidence>
<dbReference type="Proteomes" id="UP000467637">
    <property type="component" value="Unassembled WGS sequence"/>
</dbReference>
<evidence type="ECO:0000313" key="8">
    <source>
        <dbReference type="EMBL" id="MVQ37533.1"/>
    </source>
</evidence>
<sequence length="339" mass="36866">MLAMKPWLSAGVTAMLFILSACGSTAAPTATPSASTGAAPSASPAAVTQASAAPAAAKTLVAKTTKGDVTIPAEPKRVVAAYYHGTLAALGMNPIGASKEWWMGSPFLKEQEAKMEDIGSPASVEKVASMNPDLIVINGFAEENYNKLSKIAPTVFIPYNAYKNVREEVKLLGDTFGRQKEAEQWLAKYEQKAKESREKIKGAVKEGETAVIINVREKKISFLGDNYGRGGEVIYNMLKLKAPDFVQKEAIDSGKQLVEFSMEMLPQYANVDHIFICMNEGTTEAQVKEILESPIWKTLPAVKNNKVHMLDYKTFLHYDPISILGQADLITDMLVKSAK</sequence>
<comment type="similarity">
    <text evidence="2">Belongs to the bacterial solute-binding protein 8 family.</text>
</comment>
<evidence type="ECO:0000256" key="1">
    <source>
        <dbReference type="ARBA" id="ARBA00004196"/>
    </source>
</evidence>